<dbReference type="InterPro" id="IPR038695">
    <property type="entry name" value="Saro_0823-like_sf"/>
</dbReference>
<organism evidence="2 3">
    <name type="scientific">Paraglaciecola algarum</name>
    <dbReference type="NCBI Taxonomy" id="3050085"/>
    <lineage>
        <taxon>Bacteria</taxon>
        <taxon>Pseudomonadati</taxon>
        <taxon>Pseudomonadota</taxon>
        <taxon>Gammaproteobacteria</taxon>
        <taxon>Alteromonadales</taxon>
        <taxon>Alteromonadaceae</taxon>
        <taxon>Paraglaciecola</taxon>
    </lineage>
</organism>
<keyword evidence="3" id="KW-1185">Reference proteome</keyword>
<proteinExistence type="predicted"/>
<evidence type="ECO:0000313" key="3">
    <source>
        <dbReference type="Proteomes" id="UP001521137"/>
    </source>
</evidence>
<name>A0ABS9D684_9ALTE</name>
<reference evidence="2 3" key="1">
    <citation type="submission" date="2022-01" db="EMBL/GenBank/DDBJ databases">
        <title>Paraglaciecola sp. G1-23.</title>
        <authorList>
            <person name="Jin M.S."/>
            <person name="Han D.M."/>
            <person name="Kim H.M."/>
            <person name="Jeon C.O."/>
        </authorList>
    </citation>
    <scope>NUCLEOTIDE SEQUENCE [LARGE SCALE GENOMIC DNA]</scope>
    <source>
        <strain evidence="2 3">G1-23</strain>
    </source>
</reference>
<comment type="caution">
    <text evidence="2">The sequence shown here is derived from an EMBL/GenBank/DDBJ whole genome shotgun (WGS) entry which is preliminary data.</text>
</comment>
<keyword evidence="1" id="KW-0732">Signal</keyword>
<dbReference type="Proteomes" id="UP001521137">
    <property type="component" value="Unassembled WGS sequence"/>
</dbReference>
<evidence type="ECO:0000256" key="1">
    <source>
        <dbReference type="SAM" id="SignalP"/>
    </source>
</evidence>
<dbReference type="PANTHER" id="PTHR37953">
    <property type="entry name" value="UPF0127 PROTEIN MJ1496"/>
    <property type="match status" value="1"/>
</dbReference>
<protein>
    <submittedName>
        <fullName evidence="2">DUF192 domain-containing protein</fullName>
    </submittedName>
</protein>
<accession>A0ABS9D684</accession>
<feature type="chain" id="PRO_5045955463" evidence="1">
    <location>
        <begin position="25"/>
        <end position="149"/>
    </location>
</feature>
<gene>
    <name evidence="2" type="ORF">L0668_08790</name>
</gene>
<sequence>MNIKNSLGVLKVVVLSLLVFTAAAETKPEVRFSKVEVIVNKQTYPLEYAVTHVQRAQGLMHREFMCETCGMLFNFQNTRQVNMWMKNTLIPLDVAFIRADGFIVNIEAMQPRVLKTTSSAGDVLYAWEMNQGWFAKNGIGVGDTVSVKE</sequence>
<dbReference type="PANTHER" id="PTHR37953:SF1">
    <property type="entry name" value="UPF0127 PROTEIN MJ1496"/>
    <property type="match status" value="1"/>
</dbReference>
<feature type="signal peptide" evidence="1">
    <location>
        <begin position="1"/>
        <end position="24"/>
    </location>
</feature>
<dbReference type="Pfam" id="PF02643">
    <property type="entry name" value="DUF192"/>
    <property type="match status" value="1"/>
</dbReference>
<dbReference type="InterPro" id="IPR003795">
    <property type="entry name" value="DUF192"/>
</dbReference>
<dbReference type="RefSeq" id="WP_235311855.1">
    <property type="nucleotide sequence ID" value="NZ_JAKGAS010000004.1"/>
</dbReference>
<evidence type="ECO:0000313" key="2">
    <source>
        <dbReference type="EMBL" id="MCF2948199.1"/>
    </source>
</evidence>
<dbReference type="Gene3D" id="2.60.120.1140">
    <property type="entry name" value="Protein of unknown function DUF192"/>
    <property type="match status" value="1"/>
</dbReference>
<dbReference type="EMBL" id="JAKGAS010000004">
    <property type="protein sequence ID" value="MCF2948199.1"/>
    <property type="molecule type" value="Genomic_DNA"/>
</dbReference>